<name>A0A1M5Z3L6_9VIBR</name>
<sequence>MKRDSRIYCHQGPDYLPSMQGGELSGTGFVFKDLFDVAGYTTGAGNPQWLATHPQADATSPLISALLRHGAECVGRVQTDELAYSLNGQNVHYGTPVNPAAPDCLPGGSSSGCAVAVAAGDCDFAIGTDTGGSVRVPASYCGLFGLRPALGSLNLNACFELAKSFDTAGILSRDLSLLRQVWQVLSATTLPLAEKQKSGDTVTCSALYLDNQCAEYLSEPRFQRLQQWCRAAGVSLVHGDFLTAQGWTLSELSLLFRTIQGHEIIQKHDPWLTRHGASLDPAIWERVIWARSVTQEQLGFALQKQAIFKLQLTDHLKQVNALWVLPTTPSGPPALTMPVDELAVYRSQLMGLTSLAGLSGMPQLHLPMHDLPEGPCGMSLLGQAGQEEDLIATGVKLTAEEAQRQGEVS</sequence>
<evidence type="ECO:0000259" key="1">
    <source>
        <dbReference type="Pfam" id="PF01425"/>
    </source>
</evidence>
<dbReference type="EMBL" id="FQXZ01000022">
    <property type="protein sequence ID" value="SHI18866.1"/>
    <property type="molecule type" value="Genomic_DNA"/>
</dbReference>
<dbReference type="InterPro" id="IPR020556">
    <property type="entry name" value="Amidase_CS"/>
</dbReference>
<protein>
    <submittedName>
        <fullName evidence="2">Biuret hydrolase</fullName>
        <ecNumber evidence="2">3.5.1.84</ecNumber>
    </submittedName>
</protein>
<dbReference type="GO" id="GO:0018750">
    <property type="term" value="F:biuret amidohydrolase activity"/>
    <property type="evidence" value="ECO:0007669"/>
    <property type="project" value="UniProtKB-EC"/>
</dbReference>
<dbReference type="NCBIfam" id="NF006169">
    <property type="entry name" value="PRK08310.1"/>
    <property type="match status" value="1"/>
</dbReference>
<dbReference type="Proteomes" id="UP000184608">
    <property type="component" value="Unassembled WGS sequence"/>
</dbReference>
<keyword evidence="3" id="KW-1185">Reference proteome</keyword>
<dbReference type="InterPro" id="IPR023631">
    <property type="entry name" value="Amidase_dom"/>
</dbReference>
<dbReference type="PROSITE" id="PS00571">
    <property type="entry name" value="AMIDASES"/>
    <property type="match status" value="1"/>
</dbReference>
<accession>A0A1M5Z3L6</accession>
<dbReference type="Pfam" id="PF01425">
    <property type="entry name" value="Amidase"/>
    <property type="match status" value="1"/>
</dbReference>
<reference evidence="2 3" key="1">
    <citation type="submission" date="2016-11" db="EMBL/GenBank/DDBJ databases">
        <authorList>
            <person name="Jaros S."/>
            <person name="Januszkiewicz K."/>
            <person name="Wedrychowicz H."/>
        </authorList>
    </citation>
    <scope>NUCLEOTIDE SEQUENCE [LARGE SCALE GENOMIC DNA]</scope>
    <source>
        <strain evidence="2 3">CECT 7868</strain>
    </source>
</reference>
<dbReference type="Gene3D" id="3.90.1300.10">
    <property type="entry name" value="Amidase signature (AS) domain"/>
    <property type="match status" value="1"/>
</dbReference>
<feature type="domain" description="Amidase" evidence="1">
    <location>
        <begin position="19"/>
        <end position="189"/>
    </location>
</feature>
<dbReference type="SUPFAM" id="SSF75304">
    <property type="entry name" value="Amidase signature (AS) enzymes"/>
    <property type="match status" value="1"/>
</dbReference>
<dbReference type="OrthoDB" id="8872210at2"/>
<gene>
    <name evidence="2" type="primary">atzE</name>
    <name evidence="2" type="ORF">VA7868_02255</name>
</gene>
<dbReference type="AlphaFoldDB" id="A0A1M5Z3L6"/>
<organism evidence="2 3">
    <name type="scientific">Vibrio aerogenes CECT 7868</name>
    <dbReference type="NCBI Taxonomy" id="1216006"/>
    <lineage>
        <taxon>Bacteria</taxon>
        <taxon>Pseudomonadati</taxon>
        <taxon>Pseudomonadota</taxon>
        <taxon>Gammaproteobacteria</taxon>
        <taxon>Vibrionales</taxon>
        <taxon>Vibrionaceae</taxon>
        <taxon>Vibrio</taxon>
    </lineage>
</organism>
<evidence type="ECO:0000313" key="3">
    <source>
        <dbReference type="Proteomes" id="UP000184608"/>
    </source>
</evidence>
<evidence type="ECO:0000313" key="2">
    <source>
        <dbReference type="EMBL" id="SHI18866.1"/>
    </source>
</evidence>
<dbReference type="EC" id="3.5.1.84" evidence="2"/>
<dbReference type="PANTHER" id="PTHR46310:SF7">
    <property type="entry name" value="AMIDASE 1"/>
    <property type="match status" value="1"/>
</dbReference>
<dbReference type="InterPro" id="IPR036928">
    <property type="entry name" value="AS_sf"/>
</dbReference>
<proteinExistence type="predicted"/>
<keyword evidence="2" id="KW-0378">Hydrolase</keyword>
<dbReference type="PANTHER" id="PTHR46310">
    <property type="entry name" value="AMIDASE 1"/>
    <property type="match status" value="1"/>
</dbReference>
<dbReference type="RefSeq" id="WP_073603925.1">
    <property type="nucleotide sequence ID" value="NZ_FQXZ01000022.1"/>
</dbReference>
<dbReference type="STRING" id="1216006.VA7868_02255"/>